<accession>A0A1G9LZD3</accession>
<gene>
    <name evidence="2" type="ORF">SAMN04488502_101514</name>
</gene>
<dbReference type="CDD" id="cd00009">
    <property type="entry name" value="AAA"/>
    <property type="match status" value="1"/>
</dbReference>
<evidence type="ECO:0000313" key="3">
    <source>
        <dbReference type="Proteomes" id="UP000214880"/>
    </source>
</evidence>
<evidence type="ECO:0000259" key="1">
    <source>
        <dbReference type="Pfam" id="PF07728"/>
    </source>
</evidence>
<dbReference type="SUPFAM" id="SSF52540">
    <property type="entry name" value="P-loop containing nucleoside triphosphate hydrolases"/>
    <property type="match status" value="1"/>
</dbReference>
<organism evidence="2 3">
    <name type="scientific">Dendrosporobacter quercicolus</name>
    <dbReference type="NCBI Taxonomy" id="146817"/>
    <lineage>
        <taxon>Bacteria</taxon>
        <taxon>Bacillati</taxon>
        <taxon>Bacillota</taxon>
        <taxon>Negativicutes</taxon>
        <taxon>Selenomonadales</taxon>
        <taxon>Sporomusaceae</taxon>
        <taxon>Dendrosporobacter</taxon>
    </lineage>
</organism>
<dbReference type="STRING" id="146817.SAMN04488502_101514"/>
<dbReference type="InterPro" id="IPR011704">
    <property type="entry name" value="ATPase_dyneun-rel_AAA"/>
</dbReference>
<feature type="domain" description="ATPase dynein-related AAA" evidence="1">
    <location>
        <begin position="40"/>
        <end position="165"/>
    </location>
</feature>
<dbReference type="Proteomes" id="UP000214880">
    <property type="component" value="Unassembled WGS sequence"/>
</dbReference>
<dbReference type="GO" id="GO:0005524">
    <property type="term" value="F:ATP binding"/>
    <property type="evidence" value="ECO:0007669"/>
    <property type="project" value="InterPro"/>
</dbReference>
<dbReference type="Pfam" id="PF07728">
    <property type="entry name" value="AAA_5"/>
    <property type="match status" value="1"/>
</dbReference>
<proteinExistence type="predicted"/>
<name>A0A1G9LZD3_9FIRM</name>
<dbReference type="EMBL" id="FNHB01000001">
    <property type="protein sequence ID" value="SDL67316.1"/>
    <property type="molecule type" value="Genomic_DNA"/>
</dbReference>
<evidence type="ECO:0000313" key="2">
    <source>
        <dbReference type="EMBL" id="SDL67316.1"/>
    </source>
</evidence>
<reference evidence="2 3" key="1">
    <citation type="submission" date="2016-10" db="EMBL/GenBank/DDBJ databases">
        <authorList>
            <person name="de Groot N.N."/>
        </authorList>
    </citation>
    <scope>NUCLEOTIDE SEQUENCE [LARGE SCALE GENOMIC DNA]</scope>
    <source>
        <strain evidence="2 3">DSM 1736</strain>
    </source>
</reference>
<keyword evidence="3" id="KW-1185">Reference proteome</keyword>
<dbReference type="Gene3D" id="3.40.50.300">
    <property type="entry name" value="P-loop containing nucleotide triphosphate hydrolases"/>
    <property type="match status" value="1"/>
</dbReference>
<dbReference type="InterPro" id="IPR027417">
    <property type="entry name" value="P-loop_NTPase"/>
</dbReference>
<protein>
    <submittedName>
        <fullName evidence="2">MoxR-like ATPase</fullName>
    </submittedName>
</protein>
<dbReference type="GO" id="GO:0016887">
    <property type="term" value="F:ATP hydrolysis activity"/>
    <property type="evidence" value="ECO:0007669"/>
    <property type="project" value="InterPro"/>
</dbReference>
<sequence length="367" mass="40882">MSLLFKASQQGRRISINLPISVTQKQLFDVLLNIALVRPLFIWGAPGIGKSSIVEHFAAALGLPCVSLLGSQLAPEDIIGVPQIVDGKSIFCPPKSIAQDEPYCLFLDELNACSQEVQKAFYSLIHDRRIGEYTLPEGSIVIGAGNRAQDNAIVKPMSSALVNRMFHVELTANHRDWLTWAGNHNIHPHIIEYIGLRPDHLWTQPPKTEEPFSTPRSWHMLSDVLHAHNEIDDKQLKVLTSGCLSLHHAMQFCAFVKNINNRYALAAIINGDQKFPAAPEDRDSLYFLAQSFRAQLVKELPPEKDKMSASAKQLALRAKTLLKDLAAISLEIAQMAVAPDDNDKALPDWFLIEVVRDLPRLAVRDKA</sequence>
<dbReference type="AlphaFoldDB" id="A0A1G9LZD3"/>